<sequence>MTPLVLIPGYMLDDALWDGMLPFLPPELPLHFASLAEGDSIAAMAQAILAKCPPQFSLLGFSMGGYVAREIVRLAPDRVQTLALVATSSRADSLQQVEQRSKAARANPIGAFRGLGRAAIAQSLHPDNAANEALIAHVRIMGERLGREVFVRQSLIVRDADTSRLSGIQCPTLVVAAAEDQLRSPEEASELASGIPGAQLVTIPRAGHLIPLEQPQALASAIAVIFR</sequence>
<dbReference type="RefSeq" id="WP_155453416.1">
    <property type="nucleotide sequence ID" value="NZ_WNKX01000004.1"/>
</dbReference>
<evidence type="ECO:0000313" key="2">
    <source>
        <dbReference type="EMBL" id="MTW10488.1"/>
    </source>
</evidence>
<dbReference type="AlphaFoldDB" id="A0A6L6QDB5"/>
<comment type="caution">
    <text evidence="2">The sequence shown here is derived from an EMBL/GenBank/DDBJ whole genome shotgun (WGS) entry which is preliminary data.</text>
</comment>
<dbReference type="PANTHER" id="PTHR43798:SF29">
    <property type="entry name" value="AB HYDROLASE-1 DOMAIN-CONTAINING PROTEIN"/>
    <property type="match status" value="1"/>
</dbReference>
<evidence type="ECO:0000259" key="1">
    <source>
        <dbReference type="Pfam" id="PF12697"/>
    </source>
</evidence>
<proteinExistence type="predicted"/>
<dbReference type="PANTHER" id="PTHR43798">
    <property type="entry name" value="MONOACYLGLYCEROL LIPASE"/>
    <property type="match status" value="1"/>
</dbReference>
<keyword evidence="3" id="KW-1185">Reference proteome</keyword>
<dbReference type="SUPFAM" id="SSF53474">
    <property type="entry name" value="alpha/beta-Hydrolases"/>
    <property type="match status" value="1"/>
</dbReference>
<accession>A0A6L6QDB5</accession>
<dbReference type="OrthoDB" id="2086224at2"/>
<dbReference type="InterPro" id="IPR050266">
    <property type="entry name" value="AB_hydrolase_sf"/>
</dbReference>
<dbReference type="Proteomes" id="UP000472320">
    <property type="component" value="Unassembled WGS sequence"/>
</dbReference>
<gene>
    <name evidence="2" type="ORF">GM658_07710</name>
</gene>
<dbReference type="Pfam" id="PF12697">
    <property type="entry name" value="Abhydrolase_6"/>
    <property type="match status" value="1"/>
</dbReference>
<name>A0A6L6QDB5_9BURK</name>
<reference evidence="2 3" key="1">
    <citation type="submission" date="2019-11" db="EMBL/GenBank/DDBJ databases">
        <title>Type strains purchased from KCTC, JCM and DSMZ.</title>
        <authorList>
            <person name="Lu H."/>
        </authorList>
    </citation>
    <scope>NUCLEOTIDE SEQUENCE [LARGE SCALE GENOMIC DNA]</scope>
    <source>
        <strain evidence="2 3">JCM 31587</strain>
    </source>
</reference>
<dbReference type="EMBL" id="WNKX01000004">
    <property type="protein sequence ID" value="MTW10488.1"/>
    <property type="molecule type" value="Genomic_DNA"/>
</dbReference>
<dbReference type="GO" id="GO:0016787">
    <property type="term" value="F:hydrolase activity"/>
    <property type="evidence" value="ECO:0007669"/>
    <property type="project" value="UniProtKB-KW"/>
</dbReference>
<protein>
    <submittedName>
        <fullName evidence="2">Alpha/beta fold hydrolase</fullName>
    </submittedName>
</protein>
<dbReference type="InterPro" id="IPR029058">
    <property type="entry name" value="AB_hydrolase_fold"/>
</dbReference>
<feature type="domain" description="AB hydrolase-1" evidence="1">
    <location>
        <begin position="4"/>
        <end position="221"/>
    </location>
</feature>
<evidence type="ECO:0000313" key="3">
    <source>
        <dbReference type="Proteomes" id="UP000472320"/>
    </source>
</evidence>
<dbReference type="Gene3D" id="3.40.50.1820">
    <property type="entry name" value="alpha/beta hydrolase"/>
    <property type="match status" value="1"/>
</dbReference>
<keyword evidence="2" id="KW-0378">Hydrolase</keyword>
<dbReference type="InterPro" id="IPR000073">
    <property type="entry name" value="AB_hydrolase_1"/>
</dbReference>
<organism evidence="2 3">
    <name type="scientific">Massilia eburnea</name>
    <dbReference type="NCBI Taxonomy" id="1776165"/>
    <lineage>
        <taxon>Bacteria</taxon>
        <taxon>Pseudomonadati</taxon>
        <taxon>Pseudomonadota</taxon>
        <taxon>Betaproteobacteria</taxon>
        <taxon>Burkholderiales</taxon>
        <taxon>Oxalobacteraceae</taxon>
        <taxon>Telluria group</taxon>
        <taxon>Massilia</taxon>
    </lineage>
</organism>